<evidence type="ECO:0000256" key="1">
    <source>
        <dbReference type="SAM" id="SignalP"/>
    </source>
</evidence>
<dbReference type="Proteomes" id="UP000194798">
    <property type="component" value="Unassembled WGS sequence"/>
</dbReference>
<dbReference type="RefSeq" id="WP_086486880.1">
    <property type="nucleotide sequence ID" value="NZ_MSLT01000006.1"/>
</dbReference>
<evidence type="ECO:0000313" key="4">
    <source>
        <dbReference type="Proteomes" id="UP000194798"/>
    </source>
</evidence>
<proteinExistence type="predicted"/>
<gene>
    <name evidence="3" type="ORF">TPSD3_01795</name>
</gene>
<keyword evidence="1" id="KW-0732">Signal</keyword>
<accession>A0A251XAU7</accession>
<dbReference type="OrthoDB" id="974738at2"/>
<feature type="domain" description="Porin" evidence="2">
    <location>
        <begin position="12"/>
        <end position="359"/>
    </location>
</feature>
<sequence>MKKRNLIALGVASAVFGLVPAVQAADVTFSGQANRAIMYADDGADSDTFFVDSEVAPTLFNIMGEHALNEDVTMGMQIEATHSSNNSHAVTIGQKSSVGTNSFQERKLEVFFRSDKMGTLWLGQGEMASENTSEVDLNEASLAGIYSYTADFGGNLGFRDSNGAALAIDTVIGDVANNFDGLGRDDRVRYDTPKLHGFMLSVAAGTAKQWDASVNYAASFGELSFAAAVAYADPGDVYDWKHQYNGSLSVAHSGFSLTLAAGGQEYDDESRGLGDIFDDIDLKDPLSSLFGEDNPVSYYGKLGYSGNLVPMGKTSFAIDYKYTEHQVMVDDEYTSYGVGMVQAIDSASTELYLGLRNHELERKGVSDIEDIFVVTAGARVKF</sequence>
<dbReference type="Gene3D" id="2.40.160.10">
    <property type="entry name" value="Porin"/>
    <property type="match status" value="1"/>
</dbReference>
<feature type="chain" id="PRO_5012829406" description="Porin domain-containing protein" evidence="1">
    <location>
        <begin position="25"/>
        <end position="382"/>
    </location>
</feature>
<dbReference type="EMBL" id="MSLT01000006">
    <property type="protein sequence ID" value="OUD15287.1"/>
    <property type="molecule type" value="Genomic_DNA"/>
</dbReference>
<dbReference type="InterPro" id="IPR023614">
    <property type="entry name" value="Porin_dom_sf"/>
</dbReference>
<reference evidence="3 4" key="1">
    <citation type="submission" date="2016-12" db="EMBL/GenBank/DDBJ databases">
        <title>Thioflexothrix psekupsii D3 genome sequencing and assembly.</title>
        <authorList>
            <person name="Fomenkov A."/>
            <person name="Vincze T."/>
            <person name="Grabovich M."/>
            <person name="Anton B.P."/>
            <person name="Dubinina G."/>
            <person name="Orlova M."/>
            <person name="Belousova E."/>
            <person name="Roberts R.J."/>
        </authorList>
    </citation>
    <scope>NUCLEOTIDE SEQUENCE [LARGE SCALE GENOMIC DNA]</scope>
    <source>
        <strain evidence="3">D3</strain>
    </source>
</reference>
<comment type="caution">
    <text evidence="3">The sequence shown here is derived from an EMBL/GenBank/DDBJ whole genome shotgun (WGS) entry which is preliminary data.</text>
</comment>
<dbReference type="Pfam" id="PF13609">
    <property type="entry name" value="Porin_4"/>
    <property type="match status" value="1"/>
</dbReference>
<dbReference type="InterPro" id="IPR033900">
    <property type="entry name" value="Gram_neg_porin_domain"/>
</dbReference>
<evidence type="ECO:0000259" key="2">
    <source>
        <dbReference type="Pfam" id="PF13609"/>
    </source>
</evidence>
<organism evidence="3 4">
    <name type="scientific">Thioflexithrix psekupsensis</name>
    <dbReference type="NCBI Taxonomy" id="1570016"/>
    <lineage>
        <taxon>Bacteria</taxon>
        <taxon>Pseudomonadati</taxon>
        <taxon>Pseudomonadota</taxon>
        <taxon>Gammaproteobacteria</taxon>
        <taxon>Thiotrichales</taxon>
        <taxon>Thioflexithrix</taxon>
    </lineage>
</organism>
<protein>
    <recommendedName>
        <fullName evidence="2">Porin domain-containing protein</fullName>
    </recommendedName>
</protein>
<evidence type="ECO:0000313" key="3">
    <source>
        <dbReference type="EMBL" id="OUD15287.1"/>
    </source>
</evidence>
<dbReference type="SUPFAM" id="SSF56935">
    <property type="entry name" value="Porins"/>
    <property type="match status" value="1"/>
</dbReference>
<feature type="signal peptide" evidence="1">
    <location>
        <begin position="1"/>
        <end position="24"/>
    </location>
</feature>
<name>A0A251XAU7_9GAMM</name>
<dbReference type="AlphaFoldDB" id="A0A251XAU7"/>
<keyword evidence="4" id="KW-1185">Reference proteome</keyword>